<dbReference type="InterPro" id="IPR013762">
    <property type="entry name" value="Integrase-like_cat_sf"/>
</dbReference>
<feature type="domain" description="Tyr recombinase" evidence="5">
    <location>
        <begin position="185"/>
        <end position="394"/>
    </location>
</feature>
<evidence type="ECO:0000313" key="8">
    <source>
        <dbReference type="Proteomes" id="UP000184111"/>
    </source>
</evidence>
<dbReference type="InterPro" id="IPR044068">
    <property type="entry name" value="CB"/>
</dbReference>
<gene>
    <name evidence="7" type="ORF">SAMN05216499_1547</name>
</gene>
<evidence type="ECO:0000256" key="1">
    <source>
        <dbReference type="ARBA" id="ARBA00022908"/>
    </source>
</evidence>
<dbReference type="InterPro" id="IPR002104">
    <property type="entry name" value="Integrase_catalytic"/>
</dbReference>
<keyword evidence="8" id="KW-1185">Reference proteome</keyword>
<dbReference type="PANTHER" id="PTHR30349">
    <property type="entry name" value="PHAGE INTEGRASE-RELATED"/>
    <property type="match status" value="1"/>
</dbReference>
<dbReference type="PROSITE" id="PS51900">
    <property type="entry name" value="CB"/>
    <property type="match status" value="1"/>
</dbReference>
<dbReference type="InterPro" id="IPR004107">
    <property type="entry name" value="Integrase_SAM-like_N"/>
</dbReference>
<reference evidence="7 8" key="1">
    <citation type="submission" date="2016-11" db="EMBL/GenBank/DDBJ databases">
        <authorList>
            <person name="Jaros S."/>
            <person name="Januszkiewicz K."/>
            <person name="Wedrychowicz H."/>
        </authorList>
    </citation>
    <scope>NUCLEOTIDE SEQUENCE [LARGE SCALE GENOMIC DNA]</scope>
    <source>
        <strain evidence="7 8">CGMCC 4.2025</strain>
    </source>
</reference>
<dbReference type="Gene3D" id="1.10.150.130">
    <property type="match status" value="1"/>
</dbReference>
<dbReference type="SUPFAM" id="SSF56349">
    <property type="entry name" value="DNA breaking-rejoining enzymes"/>
    <property type="match status" value="1"/>
</dbReference>
<dbReference type="InterPro" id="IPR050090">
    <property type="entry name" value="Tyrosine_recombinase_XerCD"/>
</dbReference>
<feature type="domain" description="Core-binding (CB)" evidence="6">
    <location>
        <begin position="38"/>
        <end position="135"/>
    </location>
</feature>
<evidence type="ECO:0000313" key="7">
    <source>
        <dbReference type="EMBL" id="SHN37548.1"/>
    </source>
</evidence>
<keyword evidence="3" id="KW-0233">DNA recombination</keyword>
<evidence type="ECO:0000259" key="5">
    <source>
        <dbReference type="PROSITE" id="PS51898"/>
    </source>
</evidence>
<dbReference type="InterPro" id="IPR011010">
    <property type="entry name" value="DNA_brk_join_enz"/>
</dbReference>
<keyword evidence="1" id="KW-0229">DNA integration</keyword>
<dbReference type="EMBL" id="FRBI01000054">
    <property type="protein sequence ID" value="SHN37548.1"/>
    <property type="molecule type" value="Genomic_DNA"/>
</dbReference>
<dbReference type="AlphaFoldDB" id="A0A1M7QZQ0"/>
<name>A0A1M7QZQ0_9ACTN</name>
<evidence type="ECO:0000256" key="3">
    <source>
        <dbReference type="ARBA" id="ARBA00023172"/>
    </source>
</evidence>
<dbReference type="InterPro" id="IPR010998">
    <property type="entry name" value="Integrase_recombinase_N"/>
</dbReference>
<evidence type="ECO:0000256" key="2">
    <source>
        <dbReference type="ARBA" id="ARBA00023125"/>
    </source>
</evidence>
<sequence>MTIDARRTYQLPTVAGMAVRQRVTCGDEVTYVVLDRQWRVVEAAEEYLEHLRQEPYSPHTVRSYAHGLALWWSMLEERDQDWRKVGVQDLARFRQRLRNSGSDPSVLRLRPNKPVPDSTVDAALTAVMSFYRYQAIVADVPAARQFYVHVKGGTTEARGRYASFLGHLGGGQNRRVVGRRRDPKSPPPFLTPPQITVIKQDAAAFQTEAGCWVGDLRMRLLWMLLEETGLRLAEALLLQHGDWHPGTGTTAWVEVQPREDQRRRLRVKNQQYRRVYISDDLDELYGEYLFWLVDLGLELRDADPVFVNVFRGEFGRPLRPETVYDWIEGFKRRHPLLPPGWTPHWFRHTHATALLLAGVPEHVVQRRLGHADIQTLMTTYAHVTEDAAMRAAADWKTLAARWGAVA</sequence>
<dbReference type="PANTHER" id="PTHR30349:SF81">
    <property type="entry name" value="TYROSINE RECOMBINASE XERC"/>
    <property type="match status" value="1"/>
</dbReference>
<dbReference type="Pfam" id="PF02899">
    <property type="entry name" value="Phage_int_SAM_1"/>
    <property type="match status" value="1"/>
</dbReference>
<dbReference type="Proteomes" id="UP000184111">
    <property type="component" value="Unassembled WGS sequence"/>
</dbReference>
<dbReference type="RefSeq" id="WP_079190364.1">
    <property type="nucleotide sequence ID" value="NZ_FRBI01000054.1"/>
</dbReference>
<dbReference type="PROSITE" id="PS51898">
    <property type="entry name" value="TYR_RECOMBINASE"/>
    <property type="match status" value="1"/>
</dbReference>
<dbReference type="STRING" id="310782.SAMN05216499_1547"/>
<dbReference type="GO" id="GO:0015074">
    <property type="term" value="P:DNA integration"/>
    <property type="evidence" value="ECO:0007669"/>
    <property type="project" value="UniProtKB-KW"/>
</dbReference>
<protein>
    <submittedName>
        <fullName evidence="7">Site-specific recombinase XerD</fullName>
    </submittedName>
</protein>
<dbReference type="Gene3D" id="1.10.443.10">
    <property type="entry name" value="Intergrase catalytic core"/>
    <property type="match status" value="1"/>
</dbReference>
<dbReference type="GO" id="GO:0006310">
    <property type="term" value="P:DNA recombination"/>
    <property type="evidence" value="ECO:0007669"/>
    <property type="project" value="UniProtKB-KW"/>
</dbReference>
<dbReference type="Pfam" id="PF00589">
    <property type="entry name" value="Phage_integrase"/>
    <property type="match status" value="1"/>
</dbReference>
<organism evidence="7 8">
    <name type="scientific">Actinacidiphila paucisporea</name>
    <dbReference type="NCBI Taxonomy" id="310782"/>
    <lineage>
        <taxon>Bacteria</taxon>
        <taxon>Bacillati</taxon>
        <taxon>Actinomycetota</taxon>
        <taxon>Actinomycetes</taxon>
        <taxon>Kitasatosporales</taxon>
        <taxon>Streptomycetaceae</taxon>
        <taxon>Actinacidiphila</taxon>
    </lineage>
</organism>
<keyword evidence="2 4" id="KW-0238">DNA-binding</keyword>
<proteinExistence type="predicted"/>
<dbReference type="GO" id="GO:0003677">
    <property type="term" value="F:DNA binding"/>
    <property type="evidence" value="ECO:0007669"/>
    <property type="project" value="UniProtKB-UniRule"/>
</dbReference>
<accession>A0A1M7QZQ0</accession>
<evidence type="ECO:0000256" key="4">
    <source>
        <dbReference type="PROSITE-ProRule" id="PRU01248"/>
    </source>
</evidence>
<evidence type="ECO:0000259" key="6">
    <source>
        <dbReference type="PROSITE" id="PS51900"/>
    </source>
</evidence>